<organism evidence="1 2">
    <name type="scientific">Adiantum capillus-veneris</name>
    <name type="common">Maidenhair fern</name>
    <dbReference type="NCBI Taxonomy" id="13818"/>
    <lineage>
        <taxon>Eukaryota</taxon>
        <taxon>Viridiplantae</taxon>
        <taxon>Streptophyta</taxon>
        <taxon>Embryophyta</taxon>
        <taxon>Tracheophyta</taxon>
        <taxon>Polypodiopsida</taxon>
        <taxon>Polypodiidae</taxon>
        <taxon>Polypodiales</taxon>
        <taxon>Pteridineae</taxon>
        <taxon>Pteridaceae</taxon>
        <taxon>Vittarioideae</taxon>
        <taxon>Adiantum</taxon>
    </lineage>
</organism>
<proteinExistence type="predicted"/>
<comment type="caution">
    <text evidence="1">The sequence shown here is derived from an EMBL/GenBank/DDBJ whole genome shotgun (WGS) entry which is preliminary data.</text>
</comment>
<evidence type="ECO:0000313" key="1">
    <source>
        <dbReference type="EMBL" id="KAI5070976.1"/>
    </source>
</evidence>
<sequence length="93" mass="10852">MTEVKQEMKAKEDQIKKENEKYAEVVPDKVKHVETVMEQLAEKEKDIGALFKSSKFKGNMKYKLLKGLRKKEQKLEEEIEGAWEAPRLTAGRQ</sequence>
<keyword evidence="2" id="KW-1185">Reference proteome</keyword>
<accession>A0A9D4ZFK7</accession>
<protein>
    <submittedName>
        <fullName evidence="1">Uncharacterized protein</fullName>
    </submittedName>
</protein>
<dbReference type="Proteomes" id="UP000886520">
    <property type="component" value="Chromosome 13"/>
</dbReference>
<gene>
    <name evidence="1" type="ORF">GOP47_0013227</name>
</gene>
<reference evidence="1" key="1">
    <citation type="submission" date="2021-01" db="EMBL/GenBank/DDBJ databases">
        <title>Adiantum capillus-veneris genome.</title>
        <authorList>
            <person name="Fang Y."/>
            <person name="Liao Q."/>
        </authorList>
    </citation>
    <scope>NUCLEOTIDE SEQUENCE</scope>
    <source>
        <strain evidence="1">H3</strain>
        <tissue evidence="1">Leaf</tissue>
    </source>
</reference>
<evidence type="ECO:0000313" key="2">
    <source>
        <dbReference type="Proteomes" id="UP000886520"/>
    </source>
</evidence>
<dbReference type="AlphaFoldDB" id="A0A9D4ZFK7"/>
<name>A0A9D4ZFK7_ADICA</name>
<dbReference type="EMBL" id="JABFUD020000013">
    <property type="protein sequence ID" value="KAI5070976.1"/>
    <property type="molecule type" value="Genomic_DNA"/>
</dbReference>